<name>A0A078GYS1_BRANA</name>
<dbReference type="SUPFAM" id="SSF54695">
    <property type="entry name" value="POZ domain"/>
    <property type="match status" value="1"/>
</dbReference>
<dbReference type="InterPro" id="IPR011333">
    <property type="entry name" value="SKP1/BTB/POZ_sf"/>
</dbReference>
<dbReference type="InterPro" id="IPR044784">
    <property type="entry name" value="At1g01640-like"/>
</dbReference>
<evidence type="ECO:0000256" key="2">
    <source>
        <dbReference type="ARBA" id="ARBA00004906"/>
    </source>
</evidence>
<dbReference type="Proteomes" id="UP000028999">
    <property type="component" value="Unassembled WGS sequence"/>
</dbReference>
<evidence type="ECO:0000256" key="1">
    <source>
        <dbReference type="ARBA" id="ARBA00002668"/>
    </source>
</evidence>
<dbReference type="KEGG" id="bna:106374292"/>
<dbReference type="PANTHER" id="PTHR47274">
    <property type="entry name" value="BTB/POZ DOMAIN CONTAINING PROTEIN, EXPRESSED-RELATED"/>
    <property type="match status" value="1"/>
</dbReference>
<dbReference type="CDD" id="cd18186">
    <property type="entry name" value="BTB_POZ_ZBTB_KLHL-like"/>
    <property type="match status" value="1"/>
</dbReference>
<gene>
    <name evidence="4" type="primary">BnaA03g54520D</name>
    <name evidence="4" type="ORF">GSBRNA2T00050107001</name>
</gene>
<dbReference type="Gene3D" id="3.30.710.10">
    <property type="entry name" value="Potassium Channel Kv1.1, Chain A"/>
    <property type="match status" value="1"/>
</dbReference>
<dbReference type="OMA" id="CASILMS"/>
<dbReference type="OrthoDB" id="6359816at2759"/>
<evidence type="ECO:0000313" key="4">
    <source>
        <dbReference type="EMBL" id="CDY31600.1"/>
    </source>
</evidence>
<keyword evidence="5" id="KW-1185">Reference proteome</keyword>
<comment type="function">
    <text evidence="1">May act as a substrate-specific adapter of an E3 ubiquitin-protein ligase complex (CUL3-RBX1-BTB) which mediates the ubiquitination and subsequent proteasomal degradation of target proteins.</text>
</comment>
<organism evidence="4 5">
    <name type="scientific">Brassica napus</name>
    <name type="common">Rape</name>
    <dbReference type="NCBI Taxonomy" id="3708"/>
    <lineage>
        <taxon>Eukaryota</taxon>
        <taxon>Viridiplantae</taxon>
        <taxon>Streptophyta</taxon>
        <taxon>Embryophyta</taxon>
        <taxon>Tracheophyta</taxon>
        <taxon>Spermatophyta</taxon>
        <taxon>Magnoliopsida</taxon>
        <taxon>eudicotyledons</taxon>
        <taxon>Gunneridae</taxon>
        <taxon>Pentapetalae</taxon>
        <taxon>rosids</taxon>
        <taxon>malvids</taxon>
        <taxon>Brassicales</taxon>
        <taxon>Brassicaceae</taxon>
        <taxon>Brassiceae</taxon>
        <taxon>Brassica</taxon>
    </lineage>
</organism>
<dbReference type="PANTHER" id="PTHR47274:SF7">
    <property type="entry name" value="(RAPE) HYPOTHETICAL PROTEIN"/>
    <property type="match status" value="1"/>
</dbReference>
<dbReference type="PROSITE" id="PS50097">
    <property type="entry name" value="BTB"/>
    <property type="match status" value="1"/>
</dbReference>
<dbReference type="Gramene" id="CDY31600">
    <property type="protein sequence ID" value="CDY31600"/>
    <property type="gene ID" value="GSBRNA2T00050107001"/>
</dbReference>
<dbReference type="InterPro" id="IPR000210">
    <property type="entry name" value="BTB/POZ_dom"/>
</dbReference>
<accession>A0A078GYS1</accession>
<protein>
    <submittedName>
        <fullName evidence="4">BnaA03g54520D protein</fullName>
    </submittedName>
</protein>
<dbReference type="AlphaFoldDB" id="A0A078GYS1"/>
<dbReference type="SMR" id="A0A078GYS1"/>
<evidence type="ECO:0000313" key="5">
    <source>
        <dbReference type="Proteomes" id="UP000028999"/>
    </source>
</evidence>
<proteinExistence type="predicted"/>
<dbReference type="UniPathway" id="UPA00143"/>
<feature type="domain" description="BTB" evidence="3">
    <location>
        <begin position="23"/>
        <end position="94"/>
    </location>
</feature>
<reference evidence="4 5" key="1">
    <citation type="journal article" date="2014" name="Science">
        <title>Plant genetics. Early allopolyploid evolution in the post-Neolithic Brassica napus oilseed genome.</title>
        <authorList>
            <person name="Chalhoub B."/>
            <person name="Denoeud F."/>
            <person name="Liu S."/>
            <person name="Parkin I.A."/>
            <person name="Tang H."/>
            <person name="Wang X."/>
            <person name="Chiquet J."/>
            <person name="Belcram H."/>
            <person name="Tong C."/>
            <person name="Samans B."/>
            <person name="Correa M."/>
            <person name="Da Silva C."/>
            <person name="Just J."/>
            <person name="Falentin C."/>
            <person name="Koh C.S."/>
            <person name="Le Clainche I."/>
            <person name="Bernard M."/>
            <person name="Bento P."/>
            <person name="Noel B."/>
            <person name="Labadie K."/>
            <person name="Alberti A."/>
            <person name="Charles M."/>
            <person name="Arnaud D."/>
            <person name="Guo H."/>
            <person name="Daviaud C."/>
            <person name="Alamery S."/>
            <person name="Jabbari K."/>
            <person name="Zhao M."/>
            <person name="Edger P.P."/>
            <person name="Chelaifa H."/>
            <person name="Tack D."/>
            <person name="Lassalle G."/>
            <person name="Mestiri I."/>
            <person name="Schnel N."/>
            <person name="Le Paslier M.C."/>
            <person name="Fan G."/>
            <person name="Renault V."/>
            <person name="Bayer P.E."/>
            <person name="Golicz A.A."/>
            <person name="Manoli S."/>
            <person name="Lee T.H."/>
            <person name="Thi V.H."/>
            <person name="Chalabi S."/>
            <person name="Hu Q."/>
            <person name="Fan C."/>
            <person name="Tollenaere R."/>
            <person name="Lu Y."/>
            <person name="Battail C."/>
            <person name="Shen J."/>
            <person name="Sidebottom C.H."/>
            <person name="Wang X."/>
            <person name="Canaguier A."/>
            <person name="Chauveau A."/>
            <person name="Berard A."/>
            <person name="Deniot G."/>
            <person name="Guan M."/>
            <person name="Liu Z."/>
            <person name="Sun F."/>
            <person name="Lim Y.P."/>
            <person name="Lyons E."/>
            <person name="Town C.D."/>
            <person name="Bancroft I."/>
            <person name="Wang X."/>
            <person name="Meng J."/>
            <person name="Ma J."/>
            <person name="Pires J.C."/>
            <person name="King G.J."/>
            <person name="Brunel D."/>
            <person name="Delourme R."/>
            <person name="Renard M."/>
            <person name="Aury J.M."/>
            <person name="Adams K.L."/>
            <person name="Batley J."/>
            <person name="Snowdon R.J."/>
            <person name="Tost J."/>
            <person name="Edwards D."/>
            <person name="Zhou Y."/>
            <person name="Hua W."/>
            <person name="Sharpe A.G."/>
            <person name="Paterson A.H."/>
            <person name="Guan C."/>
            <person name="Wincker P."/>
        </authorList>
    </citation>
    <scope>NUCLEOTIDE SEQUENCE [LARGE SCALE GENOMIC DNA]</scope>
    <source>
        <strain evidence="5">cv. Darmor-bzh</strain>
    </source>
</reference>
<dbReference type="GO" id="GO:0016567">
    <property type="term" value="P:protein ubiquitination"/>
    <property type="evidence" value="ECO:0007669"/>
    <property type="project" value="UniProtKB-UniPathway"/>
</dbReference>
<comment type="pathway">
    <text evidence="2">Protein modification; protein ubiquitination.</text>
</comment>
<dbReference type="EMBL" id="LK032275">
    <property type="protein sequence ID" value="CDY31600.1"/>
    <property type="molecule type" value="Genomic_DNA"/>
</dbReference>
<dbReference type="SMART" id="SM00225">
    <property type="entry name" value="BTB"/>
    <property type="match status" value="1"/>
</dbReference>
<evidence type="ECO:0000259" key="3">
    <source>
        <dbReference type="PROSITE" id="PS50097"/>
    </source>
</evidence>
<sequence>MGTQTNKEHFFGGFLKILKQQQVDVRLNACDKKAAISAHKLILSARSEVFAKMFEEDKCKSSSRLEIITLSELKQEELEAFVEFIYGDGSILSEKAKQHVMSLYRAADKYEIPHLRDLCRMELISSLNASNALKVLELSQIPFDKALSDAAISVIKINKDEISSSTEFKVFVVDHPDLTVEIVKAMLEFAATYYCTCGRFVCCSYCGSRSKRKTTV</sequence>
<dbReference type="Pfam" id="PF00651">
    <property type="entry name" value="BTB"/>
    <property type="match status" value="1"/>
</dbReference>
<dbReference type="Gene3D" id="1.25.40.420">
    <property type="match status" value="1"/>
</dbReference>
<dbReference type="PaxDb" id="3708-A0A078GYS1"/>